<dbReference type="Proteomes" id="UP001589607">
    <property type="component" value="Unassembled WGS sequence"/>
</dbReference>
<sequence>MRYLFFVFCFLNFSFLFSQEEDEYSLPVDSLFREDQFYVSVSYNLLRNSPTSYSQYSFSSGITLGFLRDMPISKNRNWAIATGLGYSYSDIKHNLKVIPSSPNEYSIDNSYDRSKLRLHYVELPIEIRWRNVTYKSHKFWRVYTGFKLSYLFSSSSIFESNANDYKLKNNNDLNKLQYGPYLSLGYNTVNLYAYYGLNSHFKDSKIGDERLQLNSFNVGFIFYIL</sequence>
<gene>
    <name evidence="2" type="ORF">ACFFVF_06865</name>
</gene>
<proteinExistence type="predicted"/>
<feature type="domain" description="Outer membrane protein beta-barrel" evidence="1">
    <location>
        <begin position="22"/>
        <end position="201"/>
    </location>
</feature>
<evidence type="ECO:0000313" key="2">
    <source>
        <dbReference type="EMBL" id="MFB9096231.1"/>
    </source>
</evidence>
<protein>
    <submittedName>
        <fullName evidence="2">Porin family protein</fullName>
    </submittedName>
</protein>
<dbReference type="EMBL" id="JBHMEY010000014">
    <property type="protein sequence ID" value="MFB9096231.1"/>
    <property type="molecule type" value="Genomic_DNA"/>
</dbReference>
<accession>A0ABV5GLM5</accession>
<keyword evidence="3" id="KW-1185">Reference proteome</keyword>
<dbReference type="RefSeq" id="WP_236458280.1">
    <property type="nucleotide sequence ID" value="NZ_CP091285.1"/>
</dbReference>
<comment type="caution">
    <text evidence="2">The sequence shown here is derived from an EMBL/GenBank/DDBJ whole genome shotgun (WGS) entry which is preliminary data.</text>
</comment>
<organism evidence="2 3">
    <name type="scientific">Flavobacterium jumunjinense</name>
    <dbReference type="NCBI Taxonomy" id="998845"/>
    <lineage>
        <taxon>Bacteria</taxon>
        <taxon>Pseudomonadati</taxon>
        <taxon>Bacteroidota</taxon>
        <taxon>Flavobacteriia</taxon>
        <taxon>Flavobacteriales</taxon>
        <taxon>Flavobacteriaceae</taxon>
        <taxon>Flavobacterium</taxon>
    </lineage>
</organism>
<evidence type="ECO:0000259" key="1">
    <source>
        <dbReference type="Pfam" id="PF13568"/>
    </source>
</evidence>
<dbReference type="InterPro" id="IPR025665">
    <property type="entry name" value="Beta-barrel_OMP_2"/>
</dbReference>
<reference evidence="2 3" key="1">
    <citation type="submission" date="2024-09" db="EMBL/GenBank/DDBJ databases">
        <authorList>
            <person name="Sun Q."/>
            <person name="Mori K."/>
        </authorList>
    </citation>
    <scope>NUCLEOTIDE SEQUENCE [LARGE SCALE GENOMIC DNA]</scope>
    <source>
        <strain evidence="2 3">CECT 7955</strain>
    </source>
</reference>
<evidence type="ECO:0000313" key="3">
    <source>
        <dbReference type="Proteomes" id="UP001589607"/>
    </source>
</evidence>
<dbReference type="Pfam" id="PF13568">
    <property type="entry name" value="OMP_b-brl_2"/>
    <property type="match status" value="1"/>
</dbReference>
<name>A0ABV5GLM5_9FLAO</name>